<dbReference type="InterPro" id="IPR053237">
    <property type="entry name" value="Natterin_C"/>
</dbReference>
<organism evidence="2 3">
    <name type="scientific">Oreochromis niloticus</name>
    <name type="common">Nile tilapia</name>
    <name type="synonym">Tilapia nilotica</name>
    <dbReference type="NCBI Taxonomy" id="8128"/>
    <lineage>
        <taxon>Eukaryota</taxon>
        <taxon>Metazoa</taxon>
        <taxon>Chordata</taxon>
        <taxon>Craniata</taxon>
        <taxon>Vertebrata</taxon>
        <taxon>Euteleostomi</taxon>
        <taxon>Actinopterygii</taxon>
        <taxon>Neopterygii</taxon>
        <taxon>Teleostei</taxon>
        <taxon>Neoteleostei</taxon>
        <taxon>Acanthomorphata</taxon>
        <taxon>Ovalentaria</taxon>
        <taxon>Cichlomorphae</taxon>
        <taxon>Cichliformes</taxon>
        <taxon>Cichlidae</taxon>
        <taxon>African cichlids</taxon>
        <taxon>Pseudocrenilabrinae</taxon>
        <taxon>Oreochromini</taxon>
        <taxon>Oreochromis</taxon>
    </lineage>
</organism>
<proteinExistence type="predicted"/>
<dbReference type="InParanoid" id="I3K8N8"/>
<evidence type="ECO:0000313" key="3">
    <source>
        <dbReference type="Proteomes" id="UP000005207"/>
    </source>
</evidence>
<dbReference type="Proteomes" id="UP000005207">
    <property type="component" value="Linkage group LG12"/>
</dbReference>
<dbReference type="FunCoup" id="I3K8N8">
    <property type="interactions" value="10"/>
</dbReference>
<keyword evidence="1" id="KW-0732">Signal</keyword>
<dbReference type="SUPFAM" id="SSF56973">
    <property type="entry name" value="Aerolisin/ETX pore-forming domain"/>
    <property type="match status" value="1"/>
</dbReference>
<dbReference type="PANTHER" id="PTHR39244">
    <property type="entry name" value="NATTERIN-4"/>
    <property type="match status" value="1"/>
</dbReference>
<feature type="chain" id="PRO_5025692081" evidence="1">
    <location>
        <begin position="18"/>
        <end position="398"/>
    </location>
</feature>
<dbReference type="PANTHER" id="PTHR39244:SF5">
    <property type="entry name" value="NATTERIN-3-LIKE"/>
    <property type="match status" value="1"/>
</dbReference>
<dbReference type="eggNOG" id="ENOG502SGPY">
    <property type="taxonomic scope" value="Eukaryota"/>
</dbReference>
<evidence type="ECO:0000256" key="1">
    <source>
        <dbReference type="SAM" id="SignalP"/>
    </source>
</evidence>
<dbReference type="GeneTree" id="ENSGT00400000024875"/>
<dbReference type="OMA" id="WYKYYQV"/>
<dbReference type="Gene3D" id="2.170.15.10">
    <property type="entry name" value="Proaerolysin, chain A, domain 3"/>
    <property type="match status" value="1"/>
</dbReference>
<dbReference type="HOGENOM" id="CLU_068362_0_0_1"/>
<feature type="signal peptide" evidence="1">
    <location>
        <begin position="1"/>
        <end position="17"/>
    </location>
</feature>
<accession>I3K8N8</accession>
<name>I3K8N8_ORENI</name>
<evidence type="ECO:0000313" key="2">
    <source>
        <dbReference type="Ensembl" id="ENSONIP00000017483.2"/>
    </source>
</evidence>
<reference evidence="2" key="3">
    <citation type="submission" date="2025-09" db="UniProtKB">
        <authorList>
            <consortium name="Ensembl"/>
        </authorList>
    </citation>
    <scope>IDENTIFICATION</scope>
</reference>
<keyword evidence="3" id="KW-1185">Reference proteome</keyword>
<reference evidence="3" key="1">
    <citation type="submission" date="2012-01" db="EMBL/GenBank/DDBJ databases">
        <title>The Genome Sequence of Oreochromis niloticus (Nile Tilapia).</title>
        <authorList>
            <consortium name="Broad Institute Genome Assembly Team"/>
            <consortium name="Broad Institute Sequencing Platform"/>
            <person name="Di Palma F."/>
            <person name="Johnson J."/>
            <person name="Lander E.S."/>
            <person name="Lindblad-Toh K."/>
        </authorList>
    </citation>
    <scope>NUCLEOTIDE SEQUENCE [LARGE SCALE GENOMIC DNA]</scope>
</reference>
<dbReference type="CDD" id="cd20220">
    <property type="entry name" value="PFM_natterin-3-like"/>
    <property type="match status" value="1"/>
</dbReference>
<dbReference type="Ensembl" id="ENSONIT00000017498.2">
    <property type="protein sequence ID" value="ENSONIP00000017483.2"/>
    <property type="gene ID" value="ENSONIG00000013905.2"/>
</dbReference>
<dbReference type="AlphaFoldDB" id="I3K8N8"/>
<protein>
    <submittedName>
        <fullName evidence="2">Uncharacterized protein</fullName>
    </submittedName>
</protein>
<reference evidence="2" key="2">
    <citation type="submission" date="2025-08" db="UniProtKB">
        <authorList>
            <consortium name="Ensembl"/>
        </authorList>
    </citation>
    <scope>IDENTIFICATION</scope>
</reference>
<sequence>MNLSVLLLLALPVFSSASLHDTENTIDVRCGKHKITAQICDLYQSVNLLHFNVCLLPFKTKKQEQHLTLQALNHITVRKIMVVLEWVAFGNSLPSDAVSIYNDYVGRTDYICKYGCDTGFYTPGKGPYCYYPSNDKEHKGTPFDILVNKDNFELLEWKDDSYGSVPQDSVCPCSNICVGRDKYGLGKVDIKNEAFFLPYNGYEYWYKYYQVLTTSDNIVSEHIDDVQYDLQNYKISNLGILTMTESTIKNYDCNPAQKTDTLTATYQVEKTWETTSSVSLGVETTITAGIPEIMGTSVKISVDVTFKFTKRTTVTESISDSSTLTYTVPPNRSCKVLMKGQKAKLNIPFTARVSRTYGDEKKTTTTTTIKGVYNDVQMINIETALDQCKILDESKKCP</sequence>